<dbReference type="AlphaFoldDB" id="A0A1M6HN27"/>
<name>A0A1M6HN27_9FIRM</name>
<keyword evidence="2" id="KW-1185">Reference proteome</keyword>
<dbReference type="Gene3D" id="1.20.1260.10">
    <property type="match status" value="1"/>
</dbReference>
<dbReference type="STRING" id="1121919.SAMN02745975_01576"/>
<dbReference type="OrthoDB" id="2990828at2"/>
<dbReference type="InterPro" id="IPR012347">
    <property type="entry name" value="Ferritin-like"/>
</dbReference>
<evidence type="ECO:0008006" key="3">
    <source>
        <dbReference type="Google" id="ProtNLM"/>
    </source>
</evidence>
<organism evidence="1 2">
    <name type="scientific">Geosporobacter subterraneus DSM 17957</name>
    <dbReference type="NCBI Taxonomy" id="1121919"/>
    <lineage>
        <taxon>Bacteria</taxon>
        <taxon>Bacillati</taxon>
        <taxon>Bacillota</taxon>
        <taxon>Clostridia</taxon>
        <taxon>Peptostreptococcales</taxon>
        <taxon>Thermotaleaceae</taxon>
        <taxon>Geosporobacter</taxon>
    </lineage>
</organism>
<dbReference type="EMBL" id="FQZV01000018">
    <property type="protein sequence ID" value="SHJ23602.1"/>
    <property type="molecule type" value="Genomic_DNA"/>
</dbReference>
<sequence length="60" mass="7340">MNDINRLNDLLQTEIKNQEQYNRYMVYIQNPEIRQMLAQLRDIKMRQITQLQQEIGKITC</sequence>
<accession>A0A1M6HN27</accession>
<gene>
    <name evidence="1" type="ORF">SAMN02745975_01576</name>
</gene>
<proteinExistence type="predicted"/>
<evidence type="ECO:0000313" key="2">
    <source>
        <dbReference type="Proteomes" id="UP000184536"/>
    </source>
</evidence>
<protein>
    <recommendedName>
        <fullName evidence="3">DUF2383 domain-containing protein</fullName>
    </recommendedName>
</protein>
<evidence type="ECO:0000313" key="1">
    <source>
        <dbReference type="EMBL" id="SHJ23602.1"/>
    </source>
</evidence>
<reference evidence="2" key="1">
    <citation type="submission" date="2016-11" db="EMBL/GenBank/DDBJ databases">
        <authorList>
            <person name="Varghese N."/>
            <person name="Submissions S."/>
        </authorList>
    </citation>
    <scope>NUCLEOTIDE SEQUENCE [LARGE SCALE GENOMIC DNA]</scope>
    <source>
        <strain evidence="2">DSM 17957</strain>
    </source>
</reference>
<dbReference type="Proteomes" id="UP000184536">
    <property type="component" value="Unassembled WGS sequence"/>
</dbReference>